<evidence type="ECO:0000313" key="3">
    <source>
        <dbReference type="EMBL" id="APT44997.1"/>
    </source>
</evidence>
<gene>
    <name evidence="2" type="ORF">BSA145_02255</name>
    <name evidence="3" type="ORF">BSA145_03090</name>
    <name evidence="4" type="ORF">BSA145_04925</name>
    <name evidence="5" type="ORF">BSA145_15565</name>
</gene>
<reference evidence="4 6" key="1">
    <citation type="submission" date="2016-05" db="EMBL/GenBank/DDBJ databases">
        <title>Complete Genome and Methylome Analysis of Psychrotrophic Bacterial Isolates from Antarctic Lake Untersee.</title>
        <authorList>
            <person name="Fomenkov A."/>
            <person name="Akimov V.N."/>
            <person name="Vasilyeva L.V."/>
            <person name="Andersen D."/>
            <person name="Vincze T."/>
            <person name="Roberts R.J."/>
        </authorList>
    </citation>
    <scope>NUCLEOTIDE SEQUENCE [LARGE SCALE GENOMIC DNA]</scope>
    <source>
        <strain evidence="4 6">U14-5</strain>
    </source>
</reference>
<dbReference type="EMBL" id="CP015607">
    <property type="protein sequence ID" value="APT45324.1"/>
    <property type="molecule type" value="Genomic_DNA"/>
</dbReference>
<evidence type="ECO:0000313" key="5">
    <source>
        <dbReference type="EMBL" id="APT47155.1"/>
    </source>
</evidence>
<evidence type="ECO:0000313" key="6">
    <source>
        <dbReference type="Proteomes" id="UP000185426"/>
    </source>
</evidence>
<protein>
    <submittedName>
        <fullName evidence="4">Transposase</fullName>
    </submittedName>
</protein>
<evidence type="ECO:0000259" key="1">
    <source>
        <dbReference type="Pfam" id="PF13518"/>
    </source>
</evidence>
<dbReference type="SUPFAM" id="SSF46689">
    <property type="entry name" value="Homeodomain-like"/>
    <property type="match status" value="1"/>
</dbReference>
<feature type="domain" description="Insertion element IS150 protein InsJ-like helix-turn-helix" evidence="1">
    <location>
        <begin position="12"/>
        <end position="50"/>
    </location>
</feature>
<dbReference type="Pfam" id="PF13518">
    <property type="entry name" value="HTH_28"/>
    <property type="match status" value="1"/>
</dbReference>
<proteinExistence type="predicted"/>
<dbReference type="EMBL" id="CP015607">
    <property type="protein sequence ID" value="APT47155.1"/>
    <property type="molecule type" value="Genomic_DNA"/>
</dbReference>
<dbReference type="InterPro" id="IPR055247">
    <property type="entry name" value="InsJ-like_HTH"/>
</dbReference>
<evidence type="ECO:0000313" key="4">
    <source>
        <dbReference type="EMBL" id="APT45324.1"/>
    </source>
</evidence>
<dbReference type="AlphaFoldDB" id="A0A1L6ZFP3"/>
<dbReference type="EMBL" id="CP015607">
    <property type="protein sequence ID" value="APT44852.1"/>
    <property type="molecule type" value="Genomic_DNA"/>
</dbReference>
<accession>A0A1L6ZFP3</accession>
<organism evidence="4 6">
    <name type="scientific">Bacillus safensis</name>
    <dbReference type="NCBI Taxonomy" id="561879"/>
    <lineage>
        <taxon>Bacteria</taxon>
        <taxon>Bacillati</taxon>
        <taxon>Bacillota</taxon>
        <taxon>Bacilli</taxon>
        <taxon>Bacillales</taxon>
        <taxon>Bacillaceae</taxon>
        <taxon>Bacillus</taxon>
    </lineage>
</organism>
<name>A0A1L6ZFP3_BACIA</name>
<sequence length="101" mass="12214">MGKRVSYPISIKEEAVQMRLAGIPTKEIMDKLGIKNRTQVKTWMKWYREGENHRFHQPVGKQYSYGKGPEYQDENEKLKTENHFLKQQVDILKKYIEWERK</sequence>
<dbReference type="InterPro" id="IPR009057">
    <property type="entry name" value="Homeodomain-like_sf"/>
</dbReference>
<dbReference type="EMBL" id="CP015607">
    <property type="protein sequence ID" value="APT44997.1"/>
    <property type="molecule type" value="Genomic_DNA"/>
</dbReference>
<evidence type="ECO:0000313" key="2">
    <source>
        <dbReference type="EMBL" id="APT44852.1"/>
    </source>
</evidence>
<dbReference type="Proteomes" id="UP000185426">
    <property type="component" value="Chromosome"/>
</dbReference>